<dbReference type="InterPro" id="IPR010979">
    <property type="entry name" value="Ribosomal_uS13-like_H2TH"/>
</dbReference>
<accession>A0A0F9S9M5</accession>
<feature type="domain" description="NFACT RNA-binding" evidence="2">
    <location>
        <begin position="464"/>
        <end position="575"/>
    </location>
</feature>
<dbReference type="PANTHER" id="PTHR15239">
    <property type="entry name" value="NUCLEAR EXPORT MEDIATOR FACTOR NEMF"/>
    <property type="match status" value="1"/>
</dbReference>
<dbReference type="NCBIfam" id="NF041120">
    <property type="entry name" value="RqcH_arch"/>
    <property type="match status" value="1"/>
</dbReference>
<gene>
    <name evidence="3" type="ORF">LCGC14_0498940</name>
</gene>
<dbReference type="GO" id="GO:0072344">
    <property type="term" value="P:rescue of stalled ribosome"/>
    <property type="evidence" value="ECO:0007669"/>
    <property type="project" value="TreeGrafter"/>
</dbReference>
<proteinExistence type="predicted"/>
<dbReference type="SUPFAM" id="SSF46946">
    <property type="entry name" value="S13-like H2TH domain"/>
    <property type="match status" value="1"/>
</dbReference>
<protein>
    <recommendedName>
        <fullName evidence="2">NFACT RNA-binding domain-containing protein</fullName>
    </recommendedName>
</protein>
<dbReference type="Pfam" id="PF05833">
    <property type="entry name" value="NFACT_N"/>
    <property type="match status" value="1"/>
</dbReference>
<reference evidence="3" key="1">
    <citation type="journal article" date="2015" name="Nature">
        <title>Complex archaea that bridge the gap between prokaryotes and eukaryotes.</title>
        <authorList>
            <person name="Spang A."/>
            <person name="Saw J.H."/>
            <person name="Jorgensen S.L."/>
            <person name="Zaremba-Niedzwiedzka K."/>
            <person name="Martijn J."/>
            <person name="Lind A.E."/>
            <person name="van Eijk R."/>
            <person name="Schleper C."/>
            <person name="Guy L."/>
            <person name="Ettema T.J."/>
        </authorList>
    </citation>
    <scope>NUCLEOTIDE SEQUENCE</scope>
</reference>
<evidence type="ECO:0000313" key="3">
    <source>
        <dbReference type="EMBL" id="KKN63729.1"/>
    </source>
</evidence>
<dbReference type="InterPro" id="IPR008532">
    <property type="entry name" value="NFACT_RNA-bd"/>
</dbReference>
<dbReference type="EMBL" id="LAZR01000581">
    <property type="protein sequence ID" value="KKN63729.1"/>
    <property type="molecule type" value="Genomic_DNA"/>
</dbReference>
<sequence>MIKTIREFSNFDVFAIVKELDSILSNSSILNIYEVEDLLLLKIKTKNGRKSLIIKRDSRINLTEYDYPIPNYPRQYIRSLRKLLKNRTISKISQHKFDRIIVIELSYDNKPWKFVIELFNKGNYLLLNENNIIKIAKKYKIFKDRIILANKEYIFPKSQKYDFLTIDKKGFCELFSKSNIEIVRIISRQIHISGLYSEEICHRAKIDKKTLSENLSDQDYVNLFDAFKKLRNKLLFSEIDAQIILDQDGKEISVLPFEIEILKNYNKKKFPTFNEAVDEYFSKIDSEALMSPKDQRIQNLIKNNKKILRNQLEYLDELKNKKIKYYEIGELMYTNLHSLEKLLYVILNAREKGYNWHEINNKLNNAKKEKINETEFFEKIIPSTKQLLLKLNEYEVYMDLRKSIGENANHIYTKGKKAEKKIIGTLKAIKKSQDTIKKLEIEKESIELEVDFLLKKPKKKWYEKFRWFITSDNFLIIGGRDSTSNEIIFKKHLDPTDLVFHTNFPGSPLVVIKNPENLEITPKSIQETAIFVASFSRAWKENWGVVDVFYIKPNQISKSPPSGEFLSKGSFIISGKKNFIKNVKTELAIGLIFVELDTKTKEDRKVFYPKLMIGPNSAIQTLTNISVKVAPSKSTGLTKGKLAKEIKSYFIKNVNEELRIWVKLLSLDVILLYLPSGFSIILI</sequence>
<evidence type="ECO:0000256" key="1">
    <source>
        <dbReference type="SAM" id="Coils"/>
    </source>
</evidence>
<dbReference type="AlphaFoldDB" id="A0A0F9S9M5"/>
<dbReference type="GO" id="GO:1990112">
    <property type="term" value="C:RQC complex"/>
    <property type="evidence" value="ECO:0007669"/>
    <property type="project" value="TreeGrafter"/>
</dbReference>
<dbReference type="InterPro" id="IPR051608">
    <property type="entry name" value="RQC_Subunit_NEMF"/>
</dbReference>
<keyword evidence="1" id="KW-0175">Coiled coil</keyword>
<dbReference type="Pfam" id="PF05670">
    <property type="entry name" value="NFACT-R_1"/>
    <property type="match status" value="1"/>
</dbReference>
<evidence type="ECO:0000259" key="2">
    <source>
        <dbReference type="Pfam" id="PF05670"/>
    </source>
</evidence>
<organism evidence="3">
    <name type="scientific">marine sediment metagenome</name>
    <dbReference type="NCBI Taxonomy" id="412755"/>
    <lineage>
        <taxon>unclassified sequences</taxon>
        <taxon>metagenomes</taxon>
        <taxon>ecological metagenomes</taxon>
    </lineage>
</organism>
<dbReference type="GO" id="GO:0043023">
    <property type="term" value="F:ribosomal large subunit binding"/>
    <property type="evidence" value="ECO:0007669"/>
    <property type="project" value="TreeGrafter"/>
</dbReference>
<feature type="coiled-coil region" evidence="1">
    <location>
        <begin position="429"/>
        <end position="456"/>
    </location>
</feature>
<dbReference type="GO" id="GO:0000049">
    <property type="term" value="F:tRNA binding"/>
    <property type="evidence" value="ECO:0007669"/>
    <property type="project" value="TreeGrafter"/>
</dbReference>
<dbReference type="Gene3D" id="2.30.310.10">
    <property type="entry name" value="ibrinogen binding protein from staphylococcus aureus domain"/>
    <property type="match status" value="1"/>
</dbReference>
<dbReference type="PANTHER" id="PTHR15239:SF6">
    <property type="entry name" value="RIBOSOME QUALITY CONTROL COMPLEX SUBUNIT NEMF"/>
    <property type="match status" value="1"/>
</dbReference>
<name>A0A0F9S9M5_9ZZZZ</name>
<comment type="caution">
    <text evidence="3">The sequence shown here is derived from an EMBL/GenBank/DDBJ whole genome shotgun (WGS) entry which is preliminary data.</text>
</comment>